<dbReference type="InterPro" id="IPR032699">
    <property type="entry name" value="Izumo-Ig"/>
</dbReference>
<dbReference type="GeneTree" id="ENSGT00390000015014"/>
<dbReference type="InterPro" id="IPR032700">
    <property type="entry name" value="IZUMO1"/>
</dbReference>
<keyword evidence="4" id="KW-0812">Transmembrane</keyword>
<dbReference type="GO" id="GO:0035036">
    <property type="term" value="P:sperm-egg recognition"/>
    <property type="evidence" value="ECO:0007669"/>
    <property type="project" value="InterPro"/>
</dbReference>
<evidence type="ECO:0000259" key="6">
    <source>
        <dbReference type="PROSITE" id="PS50835"/>
    </source>
</evidence>
<dbReference type="PROSITE" id="PS50835">
    <property type="entry name" value="IG_LIKE"/>
    <property type="match status" value="1"/>
</dbReference>
<organism evidence="7 8">
    <name type="scientific">Oryctolagus cuniculus</name>
    <name type="common">Rabbit</name>
    <dbReference type="NCBI Taxonomy" id="9986"/>
    <lineage>
        <taxon>Eukaryota</taxon>
        <taxon>Metazoa</taxon>
        <taxon>Chordata</taxon>
        <taxon>Craniata</taxon>
        <taxon>Vertebrata</taxon>
        <taxon>Euteleostomi</taxon>
        <taxon>Mammalia</taxon>
        <taxon>Eutheria</taxon>
        <taxon>Euarchontoglires</taxon>
        <taxon>Glires</taxon>
        <taxon>Lagomorpha</taxon>
        <taxon>Leporidae</taxon>
        <taxon>Oryctolagus</taxon>
    </lineage>
</organism>
<feature type="transmembrane region" description="Helical" evidence="4">
    <location>
        <begin position="371"/>
        <end position="392"/>
    </location>
</feature>
<gene>
    <name evidence="7" type="primary">IZUMO1</name>
</gene>
<accession>A0A5F9C4A8</accession>
<dbReference type="InParanoid" id="A0A5F9C4A8"/>
<name>A0A5F9C4A8_RABIT</name>
<proteinExistence type="inferred from homology"/>
<evidence type="ECO:0000313" key="8">
    <source>
        <dbReference type="Proteomes" id="UP000001811"/>
    </source>
</evidence>
<evidence type="ECO:0000256" key="1">
    <source>
        <dbReference type="ARBA" id="ARBA00009633"/>
    </source>
</evidence>
<dbReference type="InterPro" id="IPR029389">
    <property type="entry name" value="IZUMO"/>
</dbReference>
<dbReference type="SMR" id="A0A5F9C4A8"/>
<evidence type="ECO:0000256" key="5">
    <source>
        <dbReference type="SAM" id="SignalP"/>
    </source>
</evidence>
<evidence type="ECO:0000256" key="2">
    <source>
        <dbReference type="ARBA" id="ARBA00022729"/>
    </source>
</evidence>
<dbReference type="SUPFAM" id="SSF48726">
    <property type="entry name" value="Immunoglobulin"/>
    <property type="match status" value="1"/>
</dbReference>
<dbReference type="GO" id="GO:0005886">
    <property type="term" value="C:plasma membrane"/>
    <property type="evidence" value="ECO:0007669"/>
    <property type="project" value="TreeGrafter"/>
</dbReference>
<sequence>MGPCFALRVAALAGCLSAVGGCVTCDPRVVTALENLEKDYLPSHLDEKHHQHLMKRVHDALKALQELPFSEDSYMGVLDESTLDQVSWSFLKDLKRITDSDIKGELFVKELFWMLNQQKEEFIRIAAQFHKEAYCPNKCGTMLQVLLWCNTCKKEIHPCRKSQDCGEHRSEVHQMDDLILDCKLSWHQASQGLTDYSFYRVWGNNSETLMAKGKAHLLTKPLVGPEDAGTYRCELGTVSSGPATIMRFQVTGQCQHGDRGAALGAPRGGASFRKRRGLGSGRGLPLWAWPVAAGACSCWAWVPGGSCVRRRDLPLSAPLPSVLPPKVMEEEPSSNVITNTDGRPGQATPAGSAPSSTLHAPQPENMLRSRLVGLLICCVAVLIAGIATAMLCRGKAMSKTKSSQLDVGSDDEDEETSKNPKKADSTTQ</sequence>
<feature type="signal peptide" evidence="5">
    <location>
        <begin position="1"/>
        <end position="21"/>
    </location>
</feature>
<dbReference type="GO" id="GO:0007342">
    <property type="term" value="P:fusion of sperm to egg plasma membrane involved in single fertilization"/>
    <property type="evidence" value="ECO:0007669"/>
    <property type="project" value="InterPro"/>
</dbReference>
<dbReference type="FunCoup" id="A0A5F9C4A8">
    <property type="interactions" value="6"/>
</dbReference>
<reference evidence="7 8" key="1">
    <citation type="journal article" date="2011" name="Nature">
        <title>A high-resolution map of human evolutionary constraint using 29 mammals.</title>
        <authorList>
            <person name="Lindblad-Toh K."/>
            <person name="Garber M."/>
            <person name="Zuk O."/>
            <person name="Lin M.F."/>
            <person name="Parker B.J."/>
            <person name="Washietl S."/>
            <person name="Kheradpour P."/>
            <person name="Ernst J."/>
            <person name="Jordan G."/>
            <person name="Mauceli E."/>
            <person name="Ward L.D."/>
            <person name="Lowe C.B."/>
            <person name="Holloway A.K."/>
            <person name="Clamp M."/>
            <person name="Gnerre S."/>
            <person name="Alfoldi J."/>
            <person name="Beal K."/>
            <person name="Chang J."/>
            <person name="Clawson H."/>
            <person name="Cuff J."/>
            <person name="Di Palma F."/>
            <person name="Fitzgerald S."/>
            <person name="Flicek P."/>
            <person name="Guttman M."/>
            <person name="Hubisz M.J."/>
            <person name="Jaffe D.B."/>
            <person name="Jungreis I."/>
            <person name="Kent W.J."/>
            <person name="Kostka D."/>
            <person name="Lara M."/>
            <person name="Martins A.L."/>
            <person name="Massingham T."/>
            <person name="Moltke I."/>
            <person name="Raney B.J."/>
            <person name="Rasmussen M.D."/>
            <person name="Robinson J."/>
            <person name="Stark A."/>
            <person name="Vilella A.J."/>
            <person name="Wen J."/>
            <person name="Xie X."/>
            <person name="Zody M.C."/>
            <person name="Baldwin J."/>
            <person name="Bloom T."/>
            <person name="Chin C.W."/>
            <person name="Heiman D."/>
            <person name="Nicol R."/>
            <person name="Nusbaum C."/>
            <person name="Young S."/>
            <person name="Wilkinson J."/>
            <person name="Worley K.C."/>
            <person name="Kovar C.L."/>
            <person name="Muzny D.M."/>
            <person name="Gibbs R.A."/>
            <person name="Cree A."/>
            <person name="Dihn H.H."/>
            <person name="Fowler G."/>
            <person name="Jhangiani S."/>
            <person name="Joshi V."/>
            <person name="Lee S."/>
            <person name="Lewis L.R."/>
            <person name="Nazareth L.V."/>
            <person name="Okwuonu G."/>
            <person name="Santibanez J."/>
            <person name="Warren W.C."/>
            <person name="Mardis E.R."/>
            <person name="Weinstock G.M."/>
            <person name="Wilson R.K."/>
            <person name="Delehaunty K."/>
            <person name="Dooling D."/>
            <person name="Fronik C."/>
            <person name="Fulton L."/>
            <person name="Fulton B."/>
            <person name="Graves T."/>
            <person name="Minx P."/>
            <person name="Sodergren E."/>
            <person name="Birney E."/>
            <person name="Margulies E.H."/>
            <person name="Herrero J."/>
            <person name="Green E.D."/>
            <person name="Haussler D."/>
            <person name="Siepel A."/>
            <person name="Goldman N."/>
            <person name="Pollard K.S."/>
            <person name="Pedersen J.S."/>
            <person name="Lander E.S."/>
            <person name="Kellis M."/>
        </authorList>
    </citation>
    <scope>NUCLEOTIDE SEQUENCE [LARGE SCALE GENOMIC DNA]</scope>
    <source>
        <strain evidence="8">Thorbecke</strain>
    </source>
</reference>
<feature type="compositionally biased region" description="Basic and acidic residues" evidence="3">
    <location>
        <begin position="416"/>
        <end position="428"/>
    </location>
</feature>
<reference evidence="7" key="3">
    <citation type="submission" date="2025-09" db="UniProtKB">
        <authorList>
            <consortium name="Ensembl"/>
        </authorList>
    </citation>
    <scope>IDENTIFICATION</scope>
    <source>
        <strain evidence="7">Thorbecke</strain>
    </source>
</reference>
<feature type="chain" id="PRO_5023810101" evidence="5">
    <location>
        <begin position="22"/>
        <end position="428"/>
    </location>
</feature>
<dbReference type="GO" id="GO:0005102">
    <property type="term" value="F:signaling receptor binding"/>
    <property type="evidence" value="ECO:0007669"/>
    <property type="project" value="InterPro"/>
</dbReference>
<dbReference type="GO" id="GO:0002080">
    <property type="term" value="C:acrosomal membrane"/>
    <property type="evidence" value="ECO:0007669"/>
    <property type="project" value="TreeGrafter"/>
</dbReference>
<dbReference type="STRING" id="9986.ENSOCUP00000028382"/>
<protein>
    <submittedName>
        <fullName evidence="7">Izumo sperm-oocyte fusion 1</fullName>
    </submittedName>
</protein>
<keyword evidence="2 5" id="KW-0732">Signal</keyword>
<feature type="region of interest" description="Disordered" evidence="3">
    <location>
        <begin position="318"/>
        <end position="361"/>
    </location>
</feature>
<dbReference type="PANTHER" id="PTHR35540">
    <property type="entry name" value="IZUMO SPERM-EGG FUSION PROTEIN 1"/>
    <property type="match status" value="1"/>
</dbReference>
<dbReference type="Proteomes" id="UP000001811">
    <property type="component" value="Unplaced"/>
</dbReference>
<keyword evidence="4" id="KW-0472">Membrane</keyword>
<dbReference type="InterPro" id="IPR007110">
    <property type="entry name" value="Ig-like_dom"/>
</dbReference>
<dbReference type="AlphaFoldDB" id="A0A5F9C4A8"/>
<dbReference type="GO" id="GO:0086080">
    <property type="term" value="F:protein binding involved in heterotypic cell-cell adhesion"/>
    <property type="evidence" value="ECO:0007669"/>
    <property type="project" value="TreeGrafter"/>
</dbReference>
<reference evidence="7" key="2">
    <citation type="submission" date="2025-08" db="UniProtKB">
        <authorList>
            <consortium name="Ensembl"/>
        </authorList>
    </citation>
    <scope>IDENTIFICATION</scope>
    <source>
        <strain evidence="7">Thorbecke</strain>
    </source>
</reference>
<dbReference type="Pfam" id="PF16706">
    <property type="entry name" value="Izumo-Ig"/>
    <property type="match status" value="1"/>
</dbReference>
<dbReference type="Ensembl" id="ENSOCUT00000037159.1">
    <property type="protein sequence ID" value="ENSOCUP00000028382.1"/>
    <property type="gene ID" value="ENSOCUG00000024222.3"/>
</dbReference>
<evidence type="ECO:0000256" key="4">
    <source>
        <dbReference type="SAM" id="Phobius"/>
    </source>
</evidence>
<evidence type="ECO:0000313" key="7">
    <source>
        <dbReference type="Ensembl" id="ENSOCUP00000028382.1"/>
    </source>
</evidence>
<dbReference type="InterPro" id="IPR036179">
    <property type="entry name" value="Ig-like_dom_sf"/>
</dbReference>
<keyword evidence="4" id="KW-1133">Transmembrane helix</keyword>
<dbReference type="PANTHER" id="PTHR35540:SF1">
    <property type="entry name" value="IZUMO SPERM-EGG FUSION PROTEIN 1"/>
    <property type="match status" value="1"/>
</dbReference>
<evidence type="ECO:0000256" key="3">
    <source>
        <dbReference type="SAM" id="MobiDB-lite"/>
    </source>
</evidence>
<comment type="similarity">
    <text evidence="1">Belongs to the Izumo family.</text>
</comment>
<dbReference type="Pfam" id="PF15005">
    <property type="entry name" value="IZUMO"/>
    <property type="match status" value="1"/>
</dbReference>
<dbReference type="Gene3D" id="2.60.40.10">
    <property type="entry name" value="Immunoglobulins"/>
    <property type="match status" value="1"/>
</dbReference>
<dbReference type="Bgee" id="ENSOCUG00000024222">
    <property type="expression patterns" value="Expressed in testis and 17 other cell types or tissues"/>
</dbReference>
<dbReference type="InterPro" id="IPR013783">
    <property type="entry name" value="Ig-like_fold"/>
</dbReference>
<keyword evidence="8" id="KW-1185">Reference proteome</keyword>
<feature type="region of interest" description="Disordered" evidence="3">
    <location>
        <begin position="398"/>
        <end position="428"/>
    </location>
</feature>
<feature type="domain" description="Ig-like" evidence="6">
    <location>
        <begin position="158"/>
        <end position="251"/>
    </location>
</feature>